<organism evidence="2 3">
    <name type="scientific">Sanguibacter suaedae</name>
    <dbReference type="NCBI Taxonomy" id="2795737"/>
    <lineage>
        <taxon>Bacteria</taxon>
        <taxon>Bacillati</taxon>
        <taxon>Actinomycetota</taxon>
        <taxon>Actinomycetes</taxon>
        <taxon>Micrococcales</taxon>
        <taxon>Sanguibacteraceae</taxon>
        <taxon>Sanguibacter</taxon>
    </lineage>
</organism>
<dbReference type="EMBL" id="JAEINH010000003">
    <property type="protein sequence ID" value="MBI9114457.1"/>
    <property type="molecule type" value="Genomic_DNA"/>
</dbReference>
<comment type="caution">
    <text evidence="2">The sequence shown here is derived from an EMBL/GenBank/DDBJ whole genome shotgun (WGS) entry which is preliminary data.</text>
</comment>
<keyword evidence="1" id="KW-0175">Coiled coil</keyword>
<evidence type="ECO:0000313" key="3">
    <source>
        <dbReference type="Proteomes" id="UP000602087"/>
    </source>
</evidence>
<evidence type="ECO:0000313" key="2">
    <source>
        <dbReference type="EMBL" id="MBI9114457.1"/>
    </source>
</evidence>
<gene>
    <name evidence="2" type="ORF">JAV76_05445</name>
</gene>
<accession>A0A934I9L8</accession>
<dbReference type="AlphaFoldDB" id="A0A934I9L8"/>
<name>A0A934I9L8_9MICO</name>
<evidence type="ECO:0008006" key="4">
    <source>
        <dbReference type="Google" id="ProtNLM"/>
    </source>
</evidence>
<feature type="coiled-coil region" evidence="1">
    <location>
        <begin position="81"/>
        <end position="136"/>
    </location>
</feature>
<proteinExistence type="predicted"/>
<dbReference type="Proteomes" id="UP000602087">
    <property type="component" value="Unassembled WGS sequence"/>
</dbReference>
<reference evidence="2" key="1">
    <citation type="submission" date="2020-12" db="EMBL/GenBank/DDBJ databases">
        <title>Sanguibacter suaedae sp. nov., isolated from Suaeda aralocaspica.</title>
        <authorList>
            <person name="Ma Q."/>
        </authorList>
    </citation>
    <scope>NUCLEOTIDE SEQUENCE</scope>
    <source>
        <strain evidence="2">YZGR15</strain>
    </source>
</reference>
<evidence type="ECO:0000256" key="1">
    <source>
        <dbReference type="SAM" id="Coils"/>
    </source>
</evidence>
<protein>
    <recommendedName>
        <fullName evidence="4">ATPase</fullName>
    </recommendedName>
</protein>
<sequence length="173" mass="18943">MSSDDVNEIYVEGEHVGVPALLDALTDIVERARAMPMSSSVLVNRNEALDLIDELREALPTQLTRADEVLSDADHVLEGAQAEAEDIIRTARERAAQLVDQQQVVLQAETRAREIVAEAEATAAKLRHEADDYCDRRLAEFEIDLGKIITQVQAGRAKLAERLGEDVGDRGGA</sequence>
<keyword evidence="3" id="KW-1185">Reference proteome</keyword>
<dbReference type="RefSeq" id="WP_198733000.1">
    <property type="nucleotide sequence ID" value="NZ_JAEINH010000003.1"/>
</dbReference>